<dbReference type="HOGENOM" id="CLU_3342522_0_0_3"/>
<accession>B4VKQ2</accession>
<proteinExistence type="predicted"/>
<dbReference type="STRING" id="118168.MC7420_467"/>
<dbReference type="AlphaFoldDB" id="B4VKQ2"/>
<name>B4VKQ2_9CYAN</name>
<gene>
    <name evidence="1" type="ORF">MC7420_467</name>
</gene>
<reference evidence="1 2" key="1">
    <citation type="submission" date="2008-07" db="EMBL/GenBank/DDBJ databases">
        <authorList>
            <person name="Tandeau de Marsac N."/>
            <person name="Ferriera S."/>
            <person name="Johnson J."/>
            <person name="Kravitz S."/>
            <person name="Beeson K."/>
            <person name="Sutton G."/>
            <person name="Rogers Y.-H."/>
            <person name="Friedman R."/>
            <person name="Frazier M."/>
            <person name="Venter J.C."/>
        </authorList>
    </citation>
    <scope>NUCLEOTIDE SEQUENCE [LARGE SCALE GENOMIC DNA]</scope>
    <source>
        <strain evidence="1 2">PCC 7420</strain>
    </source>
</reference>
<protein>
    <submittedName>
        <fullName evidence="1">Uncharacterized protein</fullName>
    </submittedName>
</protein>
<dbReference type="EMBL" id="DS989844">
    <property type="protein sequence ID" value="EDX77330.1"/>
    <property type="molecule type" value="Genomic_DNA"/>
</dbReference>
<evidence type="ECO:0000313" key="2">
    <source>
        <dbReference type="Proteomes" id="UP000003835"/>
    </source>
</evidence>
<keyword evidence="2" id="KW-1185">Reference proteome</keyword>
<evidence type="ECO:0000313" key="1">
    <source>
        <dbReference type="EMBL" id="EDX77330.1"/>
    </source>
</evidence>
<organism evidence="1 2">
    <name type="scientific">Coleofasciculus chthonoplastes PCC 7420</name>
    <dbReference type="NCBI Taxonomy" id="118168"/>
    <lineage>
        <taxon>Bacteria</taxon>
        <taxon>Bacillati</taxon>
        <taxon>Cyanobacteriota</taxon>
        <taxon>Cyanophyceae</taxon>
        <taxon>Coleofasciculales</taxon>
        <taxon>Coleofasciculaceae</taxon>
        <taxon>Coleofasciculus</taxon>
    </lineage>
</organism>
<sequence length="37" mass="4124">MDGSRNIALHTQIGSPRDCLRGTKVSYLPINEQQNPL</sequence>
<dbReference type="Proteomes" id="UP000003835">
    <property type="component" value="Unassembled WGS sequence"/>
</dbReference>